<protein>
    <submittedName>
        <fullName evidence="1">Uncharacterized protein</fullName>
    </submittedName>
</protein>
<proteinExistence type="predicted"/>
<dbReference type="EMBL" id="HF935428">
    <property type="protein sequence ID" value="CCX30195.1"/>
    <property type="molecule type" value="Genomic_DNA"/>
</dbReference>
<evidence type="ECO:0000313" key="2">
    <source>
        <dbReference type="Proteomes" id="UP000018144"/>
    </source>
</evidence>
<sequence length="78" mass="8941">MTATESTPQNRRPGFVPQGILLQVPPMALQAASNWRPEKFSQMIELHKRGGLDQRGSMLLGIAMELHRQKKIYIEQRQ</sequence>
<dbReference type="Proteomes" id="UP000018144">
    <property type="component" value="Unassembled WGS sequence"/>
</dbReference>
<name>U4LLG0_PYROM</name>
<gene>
    <name evidence="1" type="ORF">PCON_08297</name>
</gene>
<dbReference type="AlphaFoldDB" id="U4LLG0"/>
<reference evidence="1 2" key="1">
    <citation type="journal article" date="2013" name="PLoS Genet.">
        <title>The genome and development-dependent transcriptomes of Pyronema confluens: a window into fungal evolution.</title>
        <authorList>
            <person name="Traeger S."/>
            <person name="Altegoer F."/>
            <person name="Freitag M."/>
            <person name="Gabaldon T."/>
            <person name="Kempken F."/>
            <person name="Kumar A."/>
            <person name="Marcet-Houben M."/>
            <person name="Poggeler S."/>
            <person name="Stajich J.E."/>
            <person name="Nowrousian M."/>
        </authorList>
    </citation>
    <scope>NUCLEOTIDE SEQUENCE [LARGE SCALE GENOMIC DNA]</scope>
    <source>
        <strain evidence="2">CBS 100304</strain>
        <tissue evidence="1">Vegetative mycelium</tissue>
    </source>
</reference>
<organism evidence="1 2">
    <name type="scientific">Pyronema omphalodes (strain CBS 100304)</name>
    <name type="common">Pyronema confluens</name>
    <dbReference type="NCBI Taxonomy" id="1076935"/>
    <lineage>
        <taxon>Eukaryota</taxon>
        <taxon>Fungi</taxon>
        <taxon>Dikarya</taxon>
        <taxon>Ascomycota</taxon>
        <taxon>Pezizomycotina</taxon>
        <taxon>Pezizomycetes</taxon>
        <taxon>Pezizales</taxon>
        <taxon>Pyronemataceae</taxon>
        <taxon>Pyronema</taxon>
    </lineage>
</organism>
<evidence type="ECO:0000313" key="1">
    <source>
        <dbReference type="EMBL" id="CCX30195.1"/>
    </source>
</evidence>
<keyword evidence="2" id="KW-1185">Reference proteome</keyword>
<accession>U4LLG0</accession>